<accession>A0A397WPS7</accession>
<dbReference type="GO" id="GO:0044272">
    <property type="term" value="P:sulfur compound biosynthetic process"/>
    <property type="evidence" value="ECO:0007669"/>
    <property type="project" value="UniProtKB-ARBA"/>
</dbReference>
<evidence type="ECO:0000256" key="1">
    <source>
        <dbReference type="ARBA" id="ARBA00023002"/>
    </source>
</evidence>
<feature type="domain" description="Pyruvate flavodoxin/ferredoxin oxidoreductase pyrimidine binding" evidence="3">
    <location>
        <begin position="190"/>
        <end position="417"/>
    </location>
</feature>
<dbReference type="InterPro" id="IPR019752">
    <property type="entry name" value="Pyrv/ketoisovalerate_OxRed_cat"/>
</dbReference>
<evidence type="ECO:0000259" key="3">
    <source>
        <dbReference type="Pfam" id="PF01855"/>
    </source>
</evidence>
<dbReference type="InterPro" id="IPR029061">
    <property type="entry name" value="THDP-binding"/>
</dbReference>
<dbReference type="PANTHER" id="PTHR32154">
    <property type="entry name" value="PYRUVATE-FLAVODOXIN OXIDOREDUCTASE-RELATED"/>
    <property type="match status" value="1"/>
</dbReference>
<dbReference type="InterPro" id="IPR009014">
    <property type="entry name" value="Transketo_C/PFOR_II"/>
</dbReference>
<reference evidence="4 5" key="1">
    <citation type="journal article" date="2018" name="Syst. Appl. Microbiol.">
        <title>A new symbiotic nanoarchaeote (Candidatus Nanoclepta minutus) and its host (Zestosphaera tikiterensis gen. nov., sp. nov.) from a New Zealand hot spring.</title>
        <authorList>
            <person name="St John E."/>
            <person name="Liu Y."/>
            <person name="Podar M."/>
            <person name="Stott M.B."/>
            <person name="Meneghin J."/>
            <person name="Chen Z."/>
            <person name="Lagutin K."/>
            <person name="Mitchell K."/>
            <person name="Reysenbach A.L."/>
        </authorList>
    </citation>
    <scope>NUCLEOTIDE SEQUENCE [LARGE SCALE GENOMIC DNA]</scope>
    <source>
        <strain evidence="4">NZ3</strain>
    </source>
</reference>
<proteinExistence type="predicted"/>
<dbReference type="Gene3D" id="3.40.920.10">
    <property type="entry name" value="Pyruvate-ferredoxin oxidoreductase, PFOR, domain III"/>
    <property type="match status" value="1"/>
</dbReference>
<name>A0A397WPS7_9ARCH</name>
<evidence type="ECO:0000313" key="5">
    <source>
        <dbReference type="Proteomes" id="UP000266622"/>
    </source>
</evidence>
<dbReference type="CDD" id="cd07034">
    <property type="entry name" value="TPP_PYR_PFOR_IOR-alpha_like"/>
    <property type="match status" value="1"/>
</dbReference>
<comment type="caution">
    <text evidence="4">The sequence shown here is derived from an EMBL/GenBank/DDBJ whole genome shotgun (WGS) entry which is preliminary data.</text>
</comment>
<sequence>MKYNILIGGQAGQGIEFISDIISISLVKEGFYVFNYRYYQSLIKGGHNYNIVSFSKDKVFSFDEEIDFILAFDQNTVNLHKEKLKENGYVICDKSINFEKKLDFDIRKFLSENNISNRYENTVLASYFWKILGFKKDSLMEAYERKGKDSINLRIIEEVFKLDIKPIFNIKPEKRKEKYYLSGSEGIAYGAISAGLDIYFGYPMTPATPVLHILSSLKDKYDILVYQPDNEVGVINMAIGASYAGAKVMVGTSGGGADLMGEGISFSGMAEIPIVIYWAQRYGPSTGLATSTSQEDLLSSIHIGHGEFPKVVVAPGDPAEAYRRTIEAFYLAYKYNIPVIILSDTFLAESRISVDEIEVPNVPIERFINLNEQGTYKLYEITERGYKERAIPGLNAIVKANSYEHDEFGFQIFDDHKLAERMHAKRLIKMFHIEKEIYRLDPYFIYGKGDNLIVSWGSSKMPIMEALKGLKGWRYLHISYLNPFPRKVSEIIEGSRKVLLVENNLTGQLGKLIMRECGIYIENRLLKHNGLPISPAEIIRKIKEIEK</sequence>
<dbReference type="InterPro" id="IPR002869">
    <property type="entry name" value="Pyrv_flavodox_OxRed_cen"/>
</dbReference>
<evidence type="ECO:0000313" key="4">
    <source>
        <dbReference type="EMBL" id="RIB35103.1"/>
    </source>
</evidence>
<dbReference type="GO" id="GO:0006082">
    <property type="term" value="P:organic acid metabolic process"/>
    <property type="evidence" value="ECO:0007669"/>
    <property type="project" value="UniProtKB-ARBA"/>
</dbReference>
<dbReference type="Gene3D" id="3.40.50.920">
    <property type="match status" value="1"/>
</dbReference>
<dbReference type="SUPFAM" id="SSF53323">
    <property type="entry name" value="Pyruvate-ferredoxin oxidoreductase, PFOR, domain III"/>
    <property type="match status" value="1"/>
</dbReference>
<dbReference type="SUPFAM" id="SSF52518">
    <property type="entry name" value="Thiamin diphosphate-binding fold (THDP-binding)"/>
    <property type="match status" value="1"/>
</dbReference>
<protein>
    <recommendedName>
        <fullName evidence="6">2-oxoacid:ferredoxin oxidoreductase subunit alpha</fullName>
    </recommendedName>
</protein>
<dbReference type="GO" id="GO:0016903">
    <property type="term" value="F:oxidoreductase activity, acting on the aldehyde or oxo group of donors"/>
    <property type="evidence" value="ECO:0007669"/>
    <property type="project" value="InterPro"/>
</dbReference>
<dbReference type="NCBIfam" id="TIGR03710">
    <property type="entry name" value="OAFO_sf"/>
    <property type="match status" value="1"/>
</dbReference>
<dbReference type="PANTHER" id="PTHR32154:SF20">
    <property type="entry name" value="2-OXOGLUTARATE OXIDOREDUCTASE SUBUNIT KORA"/>
    <property type="match status" value="1"/>
</dbReference>
<keyword evidence="1" id="KW-0560">Oxidoreductase</keyword>
<dbReference type="AlphaFoldDB" id="A0A397WPS7"/>
<dbReference type="Proteomes" id="UP000266622">
    <property type="component" value="Unassembled WGS sequence"/>
</dbReference>
<evidence type="ECO:0000259" key="2">
    <source>
        <dbReference type="Pfam" id="PF01558"/>
    </source>
</evidence>
<dbReference type="InterPro" id="IPR002880">
    <property type="entry name" value="Pyrv_Fd/Flavodoxin_OxRdtase_N"/>
</dbReference>
<dbReference type="InterPro" id="IPR050722">
    <property type="entry name" value="Pyruvate:ferred/Flavod_OxRd"/>
</dbReference>
<gene>
    <name evidence="4" type="ORF">BXU00_03155</name>
</gene>
<dbReference type="EMBL" id="MWMI01000006">
    <property type="protein sequence ID" value="RIB35103.1"/>
    <property type="molecule type" value="Genomic_DNA"/>
</dbReference>
<dbReference type="SUPFAM" id="SSF52922">
    <property type="entry name" value="TK C-terminal domain-like"/>
    <property type="match status" value="1"/>
</dbReference>
<feature type="domain" description="Pyruvate/ketoisovalerate oxidoreductase catalytic" evidence="2">
    <location>
        <begin position="11"/>
        <end position="157"/>
    </location>
</feature>
<dbReference type="Pfam" id="PF01855">
    <property type="entry name" value="POR_N"/>
    <property type="match status" value="1"/>
</dbReference>
<dbReference type="GO" id="GO:0006979">
    <property type="term" value="P:response to oxidative stress"/>
    <property type="evidence" value="ECO:0007669"/>
    <property type="project" value="TreeGrafter"/>
</dbReference>
<dbReference type="Pfam" id="PF01558">
    <property type="entry name" value="POR"/>
    <property type="match status" value="1"/>
</dbReference>
<organism evidence="4 5">
    <name type="scientific">Candidatus Nanoclepta minutus</name>
    <dbReference type="NCBI Taxonomy" id="1940235"/>
    <lineage>
        <taxon>Archaea</taxon>
        <taxon>Nanobdellota</taxon>
        <taxon>Candidatus Nanoclepta</taxon>
    </lineage>
</organism>
<evidence type="ECO:0008006" key="6">
    <source>
        <dbReference type="Google" id="ProtNLM"/>
    </source>
</evidence>
<dbReference type="InterPro" id="IPR022367">
    <property type="entry name" value="2-oxoacid/accept_OxRdtase_asu"/>
</dbReference>
<dbReference type="Gene3D" id="3.40.50.970">
    <property type="match status" value="1"/>
</dbReference>